<dbReference type="EMBL" id="JAKOGI010000438">
    <property type="protein sequence ID" value="KAJ8435046.1"/>
    <property type="molecule type" value="Genomic_DNA"/>
</dbReference>
<dbReference type="PANTHER" id="PTHR22930:SF280">
    <property type="entry name" value="OS11G0202600 PROTEIN"/>
    <property type="match status" value="1"/>
</dbReference>
<evidence type="ECO:0000313" key="11">
    <source>
        <dbReference type="Proteomes" id="UP001153076"/>
    </source>
</evidence>
<dbReference type="GO" id="GO:0016787">
    <property type="term" value="F:hydrolase activity"/>
    <property type="evidence" value="ECO:0007669"/>
    <property type="project" value="UniProtKB-KW"/>
</dbReference>
<dbReference type="AlphaFoldDB" id="A0A9Q1QB75"/>
<reference evidence="10" key="1">
    <citation type="submission" date="2022-04" db="EMBL/GenBank/DDBJ databases">
        <title>Carnegiea gigantea Genome sequencing and assembly v2.</title>
        <authorList>
            <person name="Copetti D."/>
            <person name="Sanderson M.J."/>
            <person name="Burquez A."/>
            <person name="Wojciechowski M.F."/>
        </authorList>
    </citation>
    <scope>NUCLEOTIDE SEQUENCE</scope>
    <source>
        <strain evidence="10">SGP5-SGP5p</strain>
        <tissue evidence="10">Aerial part</tissue>
    </source>
</reference>
<evidence type="ECO:0008006" key="12">
    <source>
        <dbReference type="Google" id="ProtNLM"/>
    </source>
</evidence>
<dbReference type="GO" id="GO:0005634">
    <property type="term" value="C:nucleus"/>
    <property type="evidence" value="ECO:0007669"/>
    <property type="project" value="UniProtKB-SubCell"/>
</dbReference>
<accession>A0A9Q1QB75</accession>
<evidence type="ECO:0000259" key="9">
    <source>
        <dbReference type="Pfam" id="PF26138"/>
    </source>
</evidence>
<dbReference type="InterPro" id="IPR027806">
    <property type="entry name" value="HARBI1_dom"/>
</dbReference>
<comment type="subcellular location">
    <subcellularLocation>
        <location evidence="2">Nucleus</location>
    </subcellularLocation>
</comment>
<comment type="caution">
    <text evidence="10">The sequence shown here is derived from an EMBL/GenBank/DDBJ whole genome shotgun (WGS) entry which is preliminary data.</text>
</comment>
<evidence type="ECO:0000259" key="8">
    <source>
        <dbReference type="Pfam" id="PF13359"/>
    </source>
</evidence>
<keyword evidence="5" id="KW-0479">Metal-binding</keyword>
<keyword evidence="6" id="KW-0378">Hydrolase</keyword>
<dbReference type="InterPro" id="IPR058353">
    <property type="entry name" value="DUF8040"/>
</dbReference>
<keyword evidence="7" id="KW-0539">Nucleus</keyword>
<feature type="domain" description="DUF8040" evidence="9">
    <location>
        <begin position="3"/>
        <end position="52"/>
    </location>
</feature>
<dbReference type="Pfam" id="PF26138">
    <property type="entry name" value="DUF8040"/>
    <property type="match status" value="1"/>
</dbReference>
<evidence type="ECO:0000256" key="2">
    <source>
        <dbReference type="ARBA" id="ARBA00004123"/>
    </source>
</evidence>
<evidence type="ECO:0000256" key="1">
    <source>
        <dbReference type="ARBA" id="ARBA00001968"/>
    </source>
</evidence>
<feature type="domain" description="DDE Tnp4" evidence="8">
    <location>
        <begin position="85"/>
        <end position="143"/>
    </location>
</feature>
<gene>
    <name evidence="10" type="ORF">Cgig2_027255</name>
</gene>
<dbReference type="Pfam" id="PF13359">
    <property type="entry name" value="DDE_Tnp_4"/>
    <property type="match status" value="1"/>
</dbReference>
<dbReference type="PANTHER" id="PTHR22930">
    <property type="match status" value="1"/>
</dbReference>
<name>A0A9Q1QB75_9CARY</name>
<dbReference type="InterPro" id="IPR045249">
    <property type="entry name" value="HARBI1-like"/>
</dbReference>
<evidence type="ECO:0000256" key="6">
    <source>
        <dbReference type="ARBA" id="ARBA00022801"/>
    </source>
</evidence>
<sequence length="160" mass="17953">MSNDQFIKVVEQVGMCLYILSRGASHQETIERFQHSISTISKYFSEVFEALVTLSVDVIRPDDSLDEVPLEISNNGCYLPLFSALDGTHIQAIVSDKDGTPCRNHKGEKTCNVLGVFSLDIMFTFINASWEGSVHDVTVWRHCLENSEYKLSHPPPSMSL</sequence>
<evidence type="ECO:0000313" key="10">
    <source>
        <dbReference type="EMBL" id="KAJ8435046.1"/>
    </source>
</evidence>
<dbReference type="OrthoDB" id="1681765at2759"/>
<dbReference type="GO" id="GO:0046872">
    <property type="term" value="F:metal ion binding"/>
    <property type="evidence" value="ECO:0007669"/>
    <property type="project" value="UniProtKB-KW"/>
</dbReference>
<dbReference type="GO" id="GO:0004518">
    <property type="term" value="F:nuclease activity"/>
    <property type="evidence" value="ECO:0007669"/>
    <property type="project" value="UniProtKB-KW"/>
</dbReference>
<organism evidence="10 11">
    <name type="scientific">Carnegiea gigantea</name>
    <dbReference type="NCBI Taxonomy" id="171969"/>
    <lineage>
        <taxon>Eukaryota</taxon>
        <taxon>Viridiplantae</taxon>
        <taxon>Streptophyta</taxon>
        <taxon>Embryophyta</taxon>
        <taxon>Tracheophyta</taxon>
        <taxon>Spermatophyta</taxon>
        <taxon>Magnoliopsida</taxon>
        <taxon>eudicotyledons</taxon>
        <taxon>Gunneridae</taxon>
        <taxon>Pentapetalae</taxon>
        <taxon>Caryophyllales</taxon>
        <taxon>Cactineae</taxon>
        <taxon>Cactaceae</taxon>
        <taxon>Cactoideae</taxon>
        <taxon>Echinocereeae</taxon>
        <taxon>Carnegiea</taxon>
    </lineage>
</organism>
<evidence type="ECO:0000256" key="5">
    <source>
        <dbReference type="ARBA" id="ARBA00022723"/>
    </source>
</evidence>
<protein>
    <recommendedName>
        <fullName evidence="12">DDE Tnp4 domain-containing protein</fullName>
    </recommendedName>
</protein>
<dbReference type="Proteomes" id="UP001153076">
    <property type="component" value="Unassembled WGS sequence"/>
</dbReference>
<keyword evidence="11" id="KW-1185">Reference proteome</keyword>
<proteinExistence type="inferred from homology"/>
<comment type="similarity">
    <text evidence="3">Belongs to the HARBI1 family.</text>
</comment>
<evidence type="ECO:0000256" key="7">
    <source>
        <dbReference type="ARBA" id="ARBA00023242"/>
    </source>
</evidence>
<keyword evidence="4" id="KW-0540">Nuclease</keyword>
<evidence type="ECO:0000256" key="3">
    <source>
        <dbReference type="ARBA" id="ARBA00006958"/>
    </source>
</evidence>
<comment type="cofactor">
    <cofactor evidence="1">
        <name>a divalent metal cation</name>
        <dbReference type="ChEBI" id="CHEBI:60240"/>
    </cofactor>
</comment>
<evidence type="ECO:0000256" key="4">
    <source>
        <dbReference type="ARBA" id="ARBA00022722"/>
    </source>
</evidence>